<dbReference type="Pfam" id="PF19510">
    <property type="entry name" value="DUF6044"/>
    <property type="match status" value="1"/>
</dbReference>
<feature type="transmembrane region" description="Helical" evidence="1">
    <location>
        <begin position="219"/>
        <end position="242"/>
    </location>
</feature>
<evidence type="ECO:0000256" key="1">
    <source>
        <dbReference type="SAM" id="Phobius"/>
    </source>
</evidence>
<protein>
    <recommendedName>
        <fullName evidence="4">YfhO family protein</fullName>
    </recommendedName>
</protein>
<reference evidence="2 3" key="1">
    <citation type="submission" date="2019-10" db="EMBL/GenBank/DDBJ databases">
        <title>Rudanella paleaurantiibacter sp. nov., isolated from sludge.</title>
        <authorList>
            <person name="Xu S.Q."/>
        </authorList>
    </citation>
    <scope>NUCLEOTIDE SEQUENCE [LARGE SCALE GENOMIC DNA]</scope>
    <source>
        <strain evidence="2 3">HX-22-17</strain>
    </source>
</reference>
<dbReference type="RefSeq" id="WP_152123773.1">
    <property type="nucleotide sequence ID" value="NZ_WELI01000002.1"/>
</dbReference>
<name>A0A7J5U332_9BACT</name>
<keyword evidence="3" id="KW-1185">Reference proteome</keyword>
<evidence type="ECO:0000313" key="2">
    <source>
        <dbReference type="EMBL" id="KAB7732207.1"/>
    </source>
</evidence>
<feature type="transmembrane region" description="Helical" evidence="1">
    <location>
        <begin position="189"/>
        <end position="207"/>
    </location>
</feature>
<feature type="transmembrane region" description="Helical" evidence="1">
    <location>
        <begin position="132"/>
        <end position="149"/>
    </location>
</feature>
<dbReference type="Proteomes" id="UP000488299">
    <property type="component" value="Unassembled WGS sequence"/>
</dbReference>
<sequence length="574" mass="65818">MFGYQPFRWHQERWPVLVGILLLLALYVPYGWLVQEAYFTIHDFLDDSSYQFGPLVQSGQAFRFGADAVVPTIMNGLPRSAMHSGLYVSVWFFALLPPFWAILVNFLVVHLVGLVSMYVLQRQYILNRPGEQWLAVGVALIFALIPAYTNYGLSVMGQPLLLLAFLQLLYRRLSVAAWLIILGFPFYSFLVRSGLYMLIGLALLGFVQGIRSRQFNGPYWLGLVLLAALYGLVDFPMIRAYLTGQFVSHRSEYNQAALVSAKLDNGLSHARLMFQYGQYHAGTFTTWPIAYLWLTRFVTGRWRGLPLWLMAIIGSICLLHGLYPWLLSQAGANKRILTIFQLDRFYFLLPFLWTLLLGLLLAEWAQLLEGWSRSLLLLLLGGQLYLTLTHNTEWLTNARMLVGMPQPARSPSFRAFYAPDLFRRIRQSLPQPTASYRVVSVGMHPIVAQSNGFYTLDSYQNNYPLPYKHQFRQLMAYEWAKPTAWPIRPYFNAYGNRCYVFPAELRMNALVGKTDKRVVNNLAFNNKAFRAMGGRFVFSAVAIKNAASLGWRQVGIFNDSDSYWQVWVYEVPPV</sequence>
<feature type="transmembrane region" description="Helical" evidence="1">
    <location>
        <begin position="99"/>
        <end position="120"/>
    </location>
</feature>
<dbReference type="EMBL" id="WELI01000002">
    <property type="protein sequence ID" value="KAB7732207.1"/>
    <property type="molecule type" value="Genomic_DNA"/>
</dbReference>
<keyword evidence="1" id="KW-1133">Transmembrane helix</keyword>
<evidence type="ECO:0008006" key="4">
    <source>
        <dbReference type="Google" id="ProtNLM"/>
    </source>
</evidence>
<keyword evidence="1" id="KW-0812">Transmembrane</keyword>
<feature type="transmembrane region" description="Helical" evidence="1">
    <location>
        <begin position="345"/>
        <end position="365"/>
    </location>
</feature>
<organism evidence="2 3">
    <name type="scientific">Rudanella paleaurantiibacter</name>
    <dbReference type="NCBI Taxonomy" id="2614655"/>
    <lineage>
        <taxon>Bacteria</taxon>
        <taxon>Pseudomonadati</taxon>
        <taxon>Bacteroidota</taxon>
        <taxon>Cytophagia</taxon>
        <taxon>Cytophagales</taxon>
        <taxon>Cytophagaceae</taxon>
        <taxon>Rudanella</taxon>
    </lineage>
</organism>
<feature type="transmembrane region" description="Helical" evidence="1">
    <location>
        <begin position="306"/>
        <end position="325"/>
    </location>
</feature>
<comment type="caution">
    <text evidence="2">The sequence shown here is derived from an EMBL/GenBank/DDBJ whole genome shotgun (WGS) entry which is preliminary data.</text>
</comment>
<gene>
    <name evidence="2" type="ORF">F5984_08360</name>
</gene>
<dbReference type="InterPro" id="IPR046107">
    <property type="entry name" value="DUF6044"/>
</dbReference>
<dbReference type="AlphaFoldDB" id="A0A7J5U332"/>
<accession>A0A7J5U332</accession>
<proteinExistence type="predicted"/>
<evidence type="ECO:0000313" key="3">
    <source>
        <dbReference type="Proteomes" id="UP000488299"/>
    </source>
</evidence>
<feature type="transmembrane region" description="Helical" evidence="1">
    <location>
        <begin position="14"/>
        <end position="33"/>
    </location>
</feature>
<keyword evidence="1" id="KW-0472">Membrane</keyword>